<evidence type="ECO:0000256" key="1">
    <source>
        <dbReference type="ARBA" id="ARBA00004651"/>
    </source>
</evidence>
<dbReference type="OrthoDB" id="3396203at2"/>
<name>A0A2T0VD83_9MICO</name>
<dbReference type="EMBL" id="PVTL01000005">
    <property type="protein sequence ID" value="PRY68119.1"/>
    <property type="molecule type" value="Genomic_DNA"/>
</dbReference>
<keyword evidence="4 6" id="KW-1133">Transmembrane helix</keyword>
<feature type="transmembrane region" description="Helical" evidence="6">
    <location>
        <begin position="126"/>
        <end position="146"/>
    </location>
</feature>
<evidence type="ECO:0000256" key="6">
    <source>
        <dbReference type="SAM" id="Phobius"/>
    </source>
</evidence>
<comment type="caution">
    <text evidence="8">The sequence shown here is derived from an EMBL/GenBank/DDBJ whole genome shotgun (WGS) entry which is preliminary data.</text>
</comment>
<evidence type="ECO:0000256" key="4">
    <source>
        <dbReference type="ARBA" id="ARBA00022989"/>
    </source>
</evidence>
<gene>
    <name evidence="8" type="ORF">B0I08_105284</name>
</gene>
<dbReference type="PANTHER" id="PTHR40077">
    <property type="entry name" value="MEMBRANE PROTEIN-RELATED"/>
    <property type="match status" value="1"/>
</dbReference>
<keyword evidence="2" id="KW-1003">Cell membrane</keyword>
<proteinExistence type="predicted"/>
<keyword evidence="9" id="KW-1185">Reference proteome</keyword>
<dbReference type="RefSeq" id="WP_106212831.1">
    <property type="nucleotide sequence ID" value="NZ_PVTL01000005.1"/>
</dbReference>
<keyword evidence="5 6" id="KW-0472">Membrane</keyword>
<protein>
    <submittedName>
        <fullName evidence="8">Integral membrane protein</fullName>
    </submittedName>
</protein>
<comment type="subcellular location">
    <subcellularLocation>
        <location evidence="1">Cell membrane</location>
        <topology evidence="1">Multi-pass membrane protein</topology>
    </subcellularLocation>
</comment>
<dbReference type="InterPro" id="IPR023845">
    <property type="entry name" value="DUF3817_TM"/>
</dbReference>
<evidence type="ECO:0000313" key="9">
    <source>
        <dbReference type="Proteomes" id="UP000237983"/>
    </source>
</evidence>
<feature type="transmembrane region" description="Helical" evidence="6">
    <location>
        <begin position="33"/>
        <end position="58"/>
    </location>
</feature>
<feature type="domain" description="DUF3817" evidence="7">
    <location>
        <begin position="6"/>
        <end position="92"/>
    </location>
</feature>
<sequence>MSPRQLFCTVAIAEAVTWTLLIAGMIGKYVLDLGGLGVTIGGSAHGLVAIAYVLTVALVGINQRWSIGLLALAAASAVLPYLSLPFEMWATKTGKLDGSWKREATAARADHTVPARIVRWLVRRPVTAAVILVVALAVIMAVLLMVGPPGK</sequence>
<evidence type="ECO:0000256" key="5">
    <source>
        <dbReference type="ARBA" id="ARBA00023136"/>
    </source>
</evidence>
<dbReference type="NCBIfam" id="TIGR03954">
    <property type="entry name" value="integ_memb_HG"/>
    <property type="match status" value="1"/>
</dbReference>
<dbReference type="AlphaFoldDB" id="A0A2T0VD83"/>
<evidence type="ECO:0000256" key="3">
    <source>
        <dbReference type="ARBA" id="ARBA00022692"/>
    </source>
</evidence>
<dbReference type="GO" id="GO:0005886">
    <property type="term" value="C:plasma membrane"/>
    <property type="evidence" value="ECO:0007669"/>
    <property type="project" value="UniProtKB-SubCell"/>
</dbReference>
<organism evidence="8 9">
    <name type="scientific">Glaciihabitans tibetensis</name>
    <dbReference type="NCBI Taxonomy" id="1266600"/>
    <lineage>
        <taxon>Bacteria</taxon>
        <taxon>Bacillati</taxon>
        <taxon>Actinomycetota</taxon>
        <taxon>Actinomycetes</taxon>
        <taxon>Micrococcales</taxon>
        <taxon>Microbacteriaceae</taxon>
        <taxon>Glaciihabitans</taxon>
    </lineage>
</organism>
<evidence type="ECO:0000313" key="8">
    <source>
        <dbReference type="EMBL" id="PRY68119.1"/>
    </source>
</evidence>
<accession>A0A2T0VD83</accession>
<feature type="transmembrane region" description="Helical" evidence="6">
    <location>
        <begin position="65"/>
        <end position="84"/>
    </location>
</feature>
<dbReference type="PANTHER" id="PTHR40077:SF1">
    <property type="entry name" value="MEMBRANE PROTEIN"/>
    <property type="match status" value="1"/>
</dbReference>
<dbReference type="Proteomes" id="UP000237983">
    <property type="component" value="Unassembled WGS sequence"/>
</dbReference>
<evidence type="ECO:0000259" key="7">
    <source>
        <dbReference type="Pfam" id="PF12823"/>
    </source>
</evidence>
<keyword evidence="3 6" id="KW-0812">Transmembrane</keyword>
<feature type="transmembrane region" description="Helical" evidence="6">
    <location>
        <begin position="7"/>
        <end position="27"/>
    </location>
</feature>
<reference evidence="8 9" key="1">
    <citation type="submission" date="2018-03" db="EMBL/GenBank/DDBJ databases">
        <title>Genomic Encyclopedia of Type Strains, Phase III (KMG-III): the genomes of soil and plant-associated and newly described type strains.</title>
        <authorList>
            <person name="Whitman W."/>
        </authorList>
    </citation>
    <scope>NUCLEOTIDE SEQUENCE [LARGE SCALE GENOMIC DNA]</scope>
    <source>
        <strain evidence="8 9">CGMCC 1.12484</strain>
    </source>
</reference>
<dbReference type="Pfam" id="PF12823">
    <property type="entry name" value="DUF3817"/>
    <property type="match status" value="1"/>
</dbReference>
<evidence type="ECO:0000256" key="2">
    <source>
        <dbReference type="ARBA" id="ARBA00022475"/>
    </source>
</evidence>